<dbReference type="GO" id="GO:0016114">
    <property type="term" value="P:terpenoid biosynthetic process"/>
    <property type="evidence" value="ECO:0007669"/>
    <property type="project" value="UniProtKB-UniRule"/>
</dbReference>
<feature type="binding site" evidence="10">
    <location>
        <begin position="146"/>
        <end position="147"/>
    </location>
    <ligand>
        <name>thiamine diphosphate</name>
        <dbReference type="ChEBI" id="CHEBI:58937"/>
    </ligand>
</feature>
<dbReference type="EMBL" id="LQBM01000004">
    <property type="protein sequence ID" value="KUG57893.1"/>
    <property type="molecule type" value="Genomic_DNA"/>
</dbReference>
<keyword evidence="6 10" id="KW-0460">Magnesium</keyword>
<comment type="subunit">
    <text evidence="3 10">Homodimer.</text>
</comment>
<dbReference type="UniPathway" id="UPA00064">
    <property type="reaction ID" value="UER00091"/>
</dbReference>
<dbReference type="Gene3D" id="3.40.50.970">
    <property type="match status" value="2"/>
</dbReference>
<comment type="cofactor">
    <cofactor evidence="10">
        <name>thiamine diphosphate</name>
        <dbReference type="ChEBI" id="CHEBI:58937"/>
    </cofactor>
    <text evidence="10">Binds 1 thiamine pyrophosphate per subunit.</text>
</comment>
<comment type="caution">
    <text evidence="12">The sequence shown here is derived from an EMBL/GenBank/DDBJ whole genome shotgun (WGS) entry which is preliminary data.</text>
</comment>
<dbReference type="GO" id="GO:0019288">
    <property type="term" value="P:isopentenyl diphosphate biosynthetic process, methylerythritol 4-phosphate pathway"/>
    <property type="evidence" value="ECO:0007669"/>
    <property type="project" value="TreeGrafter"/>
</dbReference>
<dbReference type="OrthoDB" id="9803371at2"/>
<evidence type="ECO:0000256" key="10">
    <source>
        <dbReference type="HAMAP-Rule" id="MF_00315"/>
    </source>
</evidence>
<dbReference type="SUPFAM" id="SSF52518">
    <property type="entry name" value="Thiamin diphosphate-binding fold (THDP-binding)"/>
    <property type="match status" value="2"/>
</dbReference>
<dbReference type="EC" id="2.2.1.7" evidence="10"/>
<name>A0A0W8IDA5_9MICC</name>
<comment type="catalytic activity">
    <reaction evidence="10">
        <text>D-glyceraldehyde 3-phosphate + pyruvate + H(+) = 1-deoxy-D-xylulose 5-phosphate + CO2</text>
        <dbReference type="Rhea" id="RHEA:12605"/>
        <dbReference type="ChEBI" id="CHEBI:15361"/>
        <dbReference type="ChEBI" id="CHEBI:15378"/>
        <dbReference type="ChEBI" id="CHEBI:16526"/>
        <dbReference type="ChEBI" id="CHEBI:57792"/>
        <dbReference type="ChEBI" id="CHEBI:59776"/>
        <dbReference type="EC" id="2.2.1.7"/>
    </reaction>
</comment>
<dbReference type="Gene3D" id="3.40.50.920">
    <property type="match status" value="1"/>
</dbReference>
<evidence type="ECO:0000256" key="8">
    <source>
        <dbReference type="ARBA" id="ARBA00023052"/>
    </source>
</evidence>
<dbReference type="GO" id="GO:0009228">
    <property type="term" value="P:thiamine biosynthetic process"/>
    <property type="evidence" value="ECO:0007669"/>
    <property type="project" value="UniProtKB-UniRule"/>
</dbReference>
<dbReference type="InterPro" id="IPR020826">
    <property type="entry name" value="Transketolase_BS"/>
</dbReference>
<keyword evidence="5 10" id="KW-0479">Metal-binding</keyword>
<dbReference type="FunFam" id="3.40.50.970:FF:000005">
    <property type="entry name" value="1-deoxy-D-xylulose-5-phosphate synthase"/>
    <property type="match status" value="1"/>
</dbReference>
<evidence type="ECO:0000256" key="4">
    <source>
        <dbReference type="ARBA" id="ARBA00022679"/>
    </source>
</evidence>
<dbReference type="SMART" id="SM00861">
    <property type="entry name" value="Transket_pyr"/>
    <property type="match status" value="1"/>
</dbReference>
<dbReference type="InterPro" id="IPR033248">
    <property type="entry name" value="Transketolase_C"/>
</dbReference>
<keyword evidence="4 10" id="KW-0808">Transferase</keyword>
<dbReference type="NCBIfam" id="TIGR00204">
    <property type="entry name" value="dxs"/>
    <property type="match status" value="1"/>
</dbReference>
<dbReference type="CDD" id="cd02007">
    <property type="entry name" value="TPP_DXS"/>
    <property type="match status" value="1"/>
</dbReference>
<dbReference type="GO" id="GO:0000287">
    <property type="term" value="F:magnesium ion binding"/>
    <property type="evidence" value="ECO:0007669"/>
    <property type="project" value="UniProtKB-UniRule"/>
</dbReference>
<dbReference type="PANTHER" id="PTHR43322">
    <property type="entry name" value="1-D-DEOXYXYLULOSE 5-PHOSPHATE SYNTHASE-RELATED"/>
    <property type="match status" value="1"/>
</dbReference>
<evidence type="ECO:0000256" key="7">
    <source>
        <dbReference type="ARBA" id="ARBA00022977"/>
    </source>
</evidence>
<keyword evidence="8 10" id="KW-0786">Thiamine pyrophosphate</keyword>
<protein>
    <recommendedName>
        <fullName evidence="10">1-deoxy-D-xylulose-5-phosphate synthase</fullName>
        <ecNumber evidence="10">2.2.1.7</ecNumber>
    </recommendedName>
    <alternativeName>
        <fullName evidence="10">1-deoxyxylulose-5-phosphate synthase</fullName>
        <shortName evidence="10">DXP synthase</shortName>
        <shortName evidence="10">DXPS</shortName>
    </alternativeName>
</protein>
<evidence type="ECO:0000256" key="1">
    <source>
        <dbReference type="ARBA" id="ARBA00004980"/>
    </source>
</evidence>
<dbReference type="Proteomes" id="UP000054023">
    <property type="component" value="Unassembled WGS sequence"/>
</dbReference>
<dbReference type="Pfam" id="PF02780">
    <property type="entry name" value="Transketolase_C"/>
    <property type="match status" value="1"/>
</dbReference>
<evidence type="ECO:0000256" key="6">
    <source>
        <dbReference type="ARBA" id="ARBA00022842"/>
    </source>
</evidence>
<dbReference type="InterPro" id="IPR009014">
    <property type="entry name" value="Transketo_C/PFOR_II"/>
</dbReference>
<sequence>MSILQTITSPQELSKLSDEQMVRLSAEIREFLIANVSKTGGHMGPNLGVVELTLAIHRVFDSPRDSIIFDTGHQSYVHKLVTGRQDFSTLRQTGGIAGYPDRAESVHDIVESSHASSSLSWADGISKARVLAGEADRCVVPVIGDGALTGGMAWEALNNIAADKDRRVIIVVNDNGRSYAPTVGGLAEQLGRLRRNFLDKVRTHRTYENVMDGTKQRLQNGGPMGQMVYRSLHAAKKGAKDFWAPQGLFEDLGMKYIGPVDGHDQRALEEALTDAKNYGGPVIVHALTEKGKGYAPARADENDQFHAVGVIDPETGEPVHRGGARSWTSVFEEEITAIADEREDIVGLTGAMMIPVGLRSFAQKHPERVFDVGIAEQHALTSAAGLAYGGLHPVVAIYATFLNRAFDQLLMDVALHRAGVTVVLDRAGVTGPDGPSHHGMWDLSLLQIVPGLQIAAPRDSTRLREELREAVAVDDAPTVLRFSKGSVNGEIDALERLHDGVDVLWRTAADAEHGAEAEQPYAHDVLIVSVGPMAELSLDVAQRLADQGISATVVDPRWVLPVPDSVVSLAARHRTVICIEDGVKAGGVGSRIRQSMREAGVDTGLNEVGLPVEFLAHGTRGEVLARVGLTAQKITQDVVGQVLGTKVPYARPLPGETFPTGQIPSLRTRKA</sequence>
<dbReference type="RefSeq" id="WP_058889128.1">
    <property type="nucleotide sequence ID" value="NZ_LQBM01000004.1"/>
</dbReference>
<feature type="binding site" evidence="10">
    <location>
        <position position="145"/>
    </location>
    <ligand>
        <name>Mg(2+)</name>
        <dbReference type="ChEBI" id="CHEBI:18420"/>
    </ligand>
</feature>
<dbReference type="SUPFAM" id="SSF52922">
    <property type="entry name" value="TK C-terminal domain-like"/>
    <property type="match status" value="1"/>
</dbReference>
<keyword evidence="13" id="KW-1185">Reference proteome</keyword>
<dbReference type="GO" id="GO:0008661">
    <property type="term" value="F:1-deoxy-D-xylulose-5-phosphate synthase activity"/>
    <property type="evidence" value="ECO:0007669"/>
    <property type="project" value="UniProtKB-UniRule"/>
</dbReference>
<feature type="binding site" evidence="10">
    <location>
        <begin position="113"/>
        <end position="115"/>
    </location>
    <ligand>
        <name>thiamine diphosphate</name>
        <dbReference type="ChEBI" id="CHEBI:58937"/>
    </ligand>
</feature>
<evidence type="ECO:0000259" key="11">
    <source>
        <dbReference type="SMART" id="SM00861"/>
    </source>
</evidence>
<feature type="binding site" evidence="10">
    <location>
        <position position="175"/>
    </location>
    <ligand>
        <name>Mg(2+)</name>
        <dbReference type="ChEBI" id="CHEBI:18420"/>
    </ligand>
</feature>
<dbReference type="Pfam" id="PF13292">
    <property type="entry name" value="DXP_synthase_N"/>
    <property type="match status" value="1"/>
</dbReference>
<dbReference type="InterPro" id="IPR029061">
    <property type="entry name" value="THDP-binding"/>
</dbReference>
<feature type="binding site" evidence="10">
    <location>
        <position position="376"/>
    </location>
    <ligand>
        <name>thiamine diphosphate</name>
        <dbReference type="ChEBI" id="CHEBI:58937"/>
    </ligand>
</feature>
<dbReference type="InterPro" id="IPR005475">
    <property type="entry name" value="Transketolase-like_Pyr-bd"/>
</dbReference>
<organism evidence="12 13">
    <name type="scientific">Nesterenkonia jeotgali</name>
    <dbReference type="NCBI Taxonomy" id="317018"/>
    <lineage>
        <taxon>Bacteria</taxon>
        <taxon>Bacillati</taxon>
        <taxon>Actinomycetota</taxon>
        <taxon>Actinomycetes</taxon>
        <taxon>Micrococcales</taxon>
        <taxon>Micrococcaceae</taxon>
        <taxon>Nesterenkonia</taxon>
    </lineage>
</organism>
<evidence type="ECO:0000256" key="5">
    <source>
        <dbReference type="ARBA" id="ARBA00022723"/>
    </source>
</evidence>
<dbReference type="NCBIfam" id="NF003933">
    <property type="entry name" value="PRK05444.2-2"/>
    <property type="match status" value="1"/>
</dbReference>
<comment type="function">
    <text evidence="10">Catalyzes the acyloin condensation reaction between C atoms 2 and 3 of pyruvate and glyceraldehyde 3-phosphate to yield 1-deoxy-D-xylulose-5-phosphate (DXP).</text>
</comment>
<dbReference type="GO" id="GO:0030976">
    <property type="term" value="F:thiamine pyrophosphate binding"/>
    <property type="evidence" value="ECO:0007669"/>
    <property type="project" value="UniProtKB-UniRule"/>
</dbReference>
<dbReference type="Pfam" id="PF02779">
    <property type="entry name" value="Transket_pyr"/>
    <property type="match status" value="1"/>
</dbReference>
<reference evidence="13" key="1">
    <citation type="submission" date="2015-12" db="EMBL/GenBank/DDBJ databases">
        <authorList>
            <person name="Nair G.R."/>
            <person name="Kaur G."/>
            <person name="Mayilraj S."/>
        </authorList>
    </citation>
    <scope>NUCLEOTIDE SEQUENCE [LARGE SCALE GENOMIC DNA]</scope>
    <source>
        <strain evidence="13">CD08_7</strain>
    </source>
</reference>
<feature type="binding site" evidence="10">
    <location>
        <position position="294"/>
    </location>
    <ligand>
        <name>thiamine diphosphate</name>
        <dbReference type="ChEBI" id="CHEBI:58937"/>
    </ligand>
</feature>
<evidence type="ECO:0000256" key="2">
    <source>
        <dbReference type="ARBA" id="ARBA00011081"/>
    </source>
</evidence>
<feature type="binding site" evidence="10">
    <location>
        <position position="175"/>
    </location>
    <ligand>
        <name>thiamine diphosphate</name>
        <dbReference type="ChEBI" id="CHEBI:58937"/>
    </ligand>
</feature>
<dbReference type="PANTHER" id="PTHR43322:SF5">
    <property type="entry name" value="1-DEOXY-D-XYLULOSE-5-PHOSPHATE SYNTHASE, CHLOROPLASTIC"/>
    <property type="match status" value="1"/>
</dbReference>
<dbReference type="AlphaFoldDB" id="A0A0W8IDA5"/>
<proteinExistence type="inferred from homology"/>
<comment type="cofactor">
    <cofactor evidence="10">
        <name>Mg(2+)</name>
        <dbReference type="ChEBI" id="CHEBI:18420"/>
    </cofactor>
    <text evidence="10">Binds 1 Mg(2+) ion per subunit.</text>
</comment>
<keyword evidence="7 10" id="KW-0784">Thiamine biosynthesis</keyword>
<evidence type="ECO:0000313" key="13">
    <source>
        <dbReference type="Proteomes" id="UP000054023"/>
    </source>
</evidence>
<dbReference type="PROSITE" id="PS00802">
    <property type="entry name" value="TRANSKETOLASE_2"/>
    <property type="match status" value="1"/>
</dbReference>
<dbReference type="GO" id="GO:0005829">
    <property type="term" value="C:cytosol"/>
    <property type="evidence" value="ECO:0007669"/>
    <property type="project" value="TreeGrafter"/>
</dbReference>
<dbReference type="CDD" id="cd07033">
    <property type="entry name" value="TPP_PYR_DXS_TK_like"/>
    <property type="match status" value="1"/>
</dbReference>
<accession>A0A0W8IDA5</accession>
<evidence type="ECO:0000313" key="12">
    <source>
        <dbReference type="EMBL" id="KUG57893.1"/>
    </source>
</evidence>
<dbReference type="HAMAP" id="MF_00315">
    <property type="entry name" value="DXP_synth"/>
    <property type="match status" value="1"/>
</dbReference>
<evidence type="ECO:0000256" key="9">
    <source>
        <dbReference type="ARBA" id="ARBA00023229"/>
    </source>
</evidence>
<dbReference type="STRING" id="317018.AVL63_05075"/>
<dbReference type="InterPro" id="IPR005477">
    <property type="entry name" value="Dxylulose-5-P_synthase"/>
</dbReference>
<keyword evidence="9 10" id="KW-0414">Isoprene biosynthesis</keyword>
<evidence type="ECO:0000256" key="3">
    <source>
        <dbReference type="ARBA" id="ARBA00011738"/>
    </source>
</evidence>
<comment type="similarity">
    <text evidence="2 10">Belongs to the transketolase family. DXPS subfamily.</text>
</comment>
<feature type="binding site" evidence="10">
    <location>
        <position position="73"/>
    </location>
    <ligand>
        <name>thiamine diphosphate</name>
        <dbReference type="ChEBI" id="CHEBI:58937"/>
    </ligand>
</feature>
<comment type="pathway">
    <text evidence="1 10">Metabolic intermediate biosynthesis; 1-deoxy-D-xylulose 5-phosphate biosynthesis; 1-deoxy-D-xylulose 5-phosphate from D-glyceraldehyde 3-phosphate and pyruvate: step 1/1.</text>
</comment>
<feature type="domain" description="Transketolase-like pyrimidine-binding" evidence="11">
    <location>
        <begin position="325"/>
        <end position="489"/>
    </location>
</feature>
<gene>
    <name evidence="10" type="primary">dxs</name>
    <name evidence="12" type="ORF">AVL63_05075</name>
</gene>